<proteinExistence type="predicted"/>
<evidence type="ECO:0000313" key="2">
    <source>
        <dbReference type="Proteomes" id="UP000064967"/>
    </source>
</evidence>
<accession>A0A0K1PR43</accession>
<dbReference type="AlphaFoldDB" id="A0A0K1PR43"/>
<dbReference type="Proteomes" id="UP000064967">
    <property type="component" value="Chromosome"/>
</dbReference>
<protein>
    <submittedName>
        <fullName evidence="1">Uncharacterized protein</fullName>
    </submittedName>
</protein>
<gene>
    <name evidence="1" type="ORF">AKJ09_02248</name>
</gene>
<dbReference type="KEGG" id="llu:AKJ09_02248"/>
<dbReference type="EMBL" id="CP012333">
    <property type="protein sequence ID" value="AKU95584.1"/>
    <property type="molecule type" value="Genomic_DNA"/>
</dbReference>
<evidence type="ECO:0000313" key="1">
    <source>
        <dbReference type="EMBL" id="AKU95584.1"/>
    </source>
</evidence>
<reference evidence="1 2" key="1">
    <citation type="submission" date="2015-08" db="EMBL/GenBank/DDBJ databases">
        <authorList>
            <person name="Babu N.S."/>
            <person name="Beckwith C.J."/>
            <person name="Beseler K.G."/>
            <person name="Brison A."/>
            <person name="Carone J.V."/>
            <person name="Caskin T.P."/>
            <person name="Diamond M."/>
            <person name="Durham M.E."/>
            <person name="Foxe J.M."/>
            <person name="Go M."/>
            <person name="Henderson B.A."/>
            <person name="Jones I.B."/>
            <person name="McGettigan J.A."/>
            <person name="Micheletti S.J."/>
            <person name="Nasrallah M.E."/>
            <person name="Ortiz D."/>
            <person name="Piller C.R."/>
            <person name="Privatt S.R."/>
            <person name="Schneider S.L."/>
            <person name="Sharp S."/>
            <person name="Smith T.C."/>
            <person name="Stanton J.D."/>
            <person name="Ullery H.E."/>
            <person name="Wilson R.J."/>
            <person name="Serrano M.G."/>
            <person name="Buck G."/>
            <person name="Lee V."/>
            <person name="Wang Y."/>
            <person name="Carvalho R."/>
            <person name="Voegtly L."/>
            <person name="Shi R."/>
            <person name="Duckworth R."/>
            <person name="Johnson A."/>
            <person name="Loviza R."/>
            <person name="Walstead R."/>
            <person name="Shah Z."/>
            <person name="Kiflezghi M."/>
            <person name="Wade K."/>
            <person name="Ball S.L."/>
            <person name="Bradley K.W."/>
            <person name="Asai D.J."/>
            <person name="Bowman C.A."/>
            <person name="Russell D.A."/>
            <person name="Pope W.H."/>
            <person name="Jacobs-Sera D."/>
            <person name="Hendrix R.W."/>
            <person name="Hatfull G.F."/>
        </authorList>
    </citation>
    <scope>NUCLEOTIDE SEQUENCE [LARGE SCALE GENOMIC DNA]</scope>
    <source>
        <strain evidence="1 2">DSM 27648</strain>
    </source>
</reference>
<keyword evidence="2" id="KW-1185">Reference proteome</keyword>
<organism evidence="1 2">
    <name type="scientific">Labilithrix luteola</name>
    <dbReference type="NCBI Taxonomy" id="1391654"/>
    <lineage>
        <taxon>Bacteria</taxon>
        <taxon>Pseudomonadati</taxon>
        <taxon>Myxococcota</taxon>
        <taxon>Polyangia</taxon>
        <taxon>Polyangiales</taxon>
        <taxon>Labilitrichaceae</taxon>
        <taxon>Labilithrix</taxon>
    </lineage>
</organism>
<name>A0A0K1PR43_9BACT</name>
<sequence>MMGFQARPRQRTTSISCWGPPSPRAARFVFDAAIVLAAMLRIVEGGRPRCRVDEHC</sequence>